<dbReference type="RefSeq" id="WP_146511311.1">
    <property type="nucleotide sequence ID" value="NZ_SIHI01000018.1"/>
</dbReference>
<evidence type="ECO:0000256" key="2">
    <source>
        <dbReference type="ARBA" id="ARBA00008779"/>
    </source>
</evidence>
<dbReference type="InterPro" id="IPR050738">
    <property type="entry name" value="Sulfatase"/>
</dbReference>
<dbReference type="Proteomes" id="UP000317243">
    <property type="component" value="Unassembled WGS sequence"/>
</dbReference>
<comment type="caution">
    <text evidence="8">The sequence shown here is derived from an EMBL/GenBank/DDBJ whole genome shotgun (WGS) entry which is preliminary data.</text>
</comment>
<evidence type="ECO:0000256" key="1">
    <source>
        <dbReference type="ARBA" id="ARBA00001913"/>
    </source>
</evidence>
<sequence>MNLFPRSVLHSLIHCLGFFLASVSFPIHASEKPNIVFFFIDDLGWTDLGYMGSEYYETPHIDSLAQQSMVFTDAYANAPNCAPSRASLMTGKYTPRHGIYTVGDPRRGNNKVRKLEPIENETVLADDFVTVSEALQSNGYTTASMGKWHLGSDPRTQGFDVNVAGREWGSPSGGGYHSPYHYPELVNEEPGEYLTDRLTSEACQFIEDHKEGPFFLYLTHYAVHTPIQGKEELVTKYQQKTKTERHNNPKYAAMIESVDDSVGRVLDAVNECGLDENTIVVFFSDNGGFGGATSNAPLRGAKGMLYEGGIREPLLIKWPGVTSPNERCSEPVIGIDLYPTFLEMTDTPTLSGVELDGLSLCSLLRDHESTLDRPAIFWHFPCYLQGKGDPHGGPFRTTPAGAIRMGNWKLIEWFETGRLELYNLDSDLGEETDLSKSHPEDLKRLHSAMIQWREAVNAPIPTTPNPQYRANRN</sequence>
<dbReference type="InterPro" id="IPR000917">
    <property type="entry name" value="Sulfatase_N"/>
</dbReference>
<evidence type="ECO:0000256" key="3">
    <source>
        <dbReference type="ARBA" id="ARBA00022723"/>
    </source>
</evidence>
<dbReference type="Gene3D" id="3.40.720.10">
    <property type="entry name" value="Alkaline Phosphatase, subunit A"/>
    <property type="match status" value="1"/>
</dbReference>
<evidence type="ECO:0000256" key="4">
    <source>
        <dbReference type="ARBA" id="ARBA00022729"/>
    </source>
</evidence>
<evidence type="ECO:0000313" key="8">
    <source>
        <dbReference type="EMBL" id="TWT49821.1"/>
    </source>
</evidence>
<dbReference type="AlphaFoldDB" id="A0A5C5WII6"/>
<dbReference type="GO" id="GO:0004065">
    <property type="term" value="F:arylsulfatase activity"/>
    <property type="evidence" value="ECO:0007669"/>
    <property type="project" value="UniProtKB-EC"/>
</dbReference>
<evidence type="ECO:0000259" key="7">
    <source>
        <dbReference type="Pfam" id="PF00884"/>
    </source>
</evidence>
<feature type="domain" description="Sulfatase N-terminal" evidence="7">
    <location>
        <begin position="33"/>
        <end position="346"/>
    </location>
</feature>
<dbReference type="PANTHER" id="PTHR42693">
    <property type="entry name" value="ARYLSULFATASE FAMILY MEMBER"/>
    <property type="match status" value="1"/>
</dbReference>
<keyword evidence="6" id="KW-0106">Calcium</keyword>
<accession>A0A5C5WII6</accession>
<organism evidence="8 9">
    <name type="scientific">Thalassoglobus neptunius</name>
    <dbReference type="NCBI Taxonomy" id="1938619"/>
    <lineage>
        <taxon>Bacteria</taxon>
        <taxon>Pseudomonadati</taxon>
        <taxon>Planctomycetota</taxon>
        <taxon>Planctomycetia</taxon>
        <taxon>Planctomycetales</taxon>
        <taxon>Planctomycetaceae</taxon>
        <taxon>Thalassoglobus</taxon>
    </lineage>
</organism>
<dbReference type="PANTHER" id="PTHR42693:SF42">
    <property type="entry name" value="ARYLSULFATASE G"/>
    <property type="match status" value="1"/>
</dbReference>
<dbReference type="InterPro" id="IPR017850">
    <property type="entry name" value="Alkaline_phosphatase_core_sf"/>
</dbReference>
<keyword evidence="5 8" id="KW-0378">Hydrolase</keyword>
<keyword evidence="4" id="KW-0732">Signal</keyword>
<dbReference type="EC" id="3.1.6.1" evidence="8"/>
<protein>
    <submittedName>
        <fullName evidence="8">Arylsulfatase</fullName>
        <ecNumber evidence="8">3.1.6.1</ecNumber>
    </submittedName>
</protein>
<dbReference type="OrthoDB" id="9783154at2"/>
<comment type="cofactor">
    <cofactor evidence="1">
        <name>Ca(2+)</name>
        <dbReference type="ChEBI" id="CHEBI:29108"/>
    </cofactor>
</comment>
<proteinExistence type="inferred from homology"/>
<reference evidence="8 9" key="1">
    <citation type="submission" date="2019-02" db="EMBL/GenBank/DDBJ databases">
        <title>Deep-cultivation of Planctomycetes and their phenomic and genomic characterization uncovers novel biology.</title>
        <authorList>
            <person name="Wiegand S."/>
            <person name="Jogler M."/>
            <person name="Boedeker C."/>
            <person name="Pinto D."/>
            <person name="Vollmers J."/>
            <person name="Rivas-Marin E."/>
            <person name="Kohn T."/>
            <person name="Peeters S.H."/>
            <person name="Heuer A."/>
            <person name="Rast P."/>
            <person name="Oberbeckmann S."/>
            <person name="Bunk B."/>
            <person name="Jeske O."/>
            <person name="Meyerdierks A."/>
            <person name="Storesund J.E."/>
            <person name="Kallscheuer N."/>
            <person name="Luecker S."/>
            <person name="Lage O.M."/>
            <person name="Pohl T."/>
            <person name="Merkel B.J."/>
            <person name="Hornburger P."/>
            <person name="Mueller R.-W."/>
            <person name="Bruemmer F."/>
            <person name="Labrenz M."/>
            <person name="Spormann A.M."/>
            <person name="Op Den Camp H."/>
            <person name="Overmann J."/>
            <person name="Amann R."/>
            <person name="Jetten M.S.M."/>
            <person name="Mascher T."/>
            <person name="Medema M.H."/>
            <person name="Devos D.P."/>
            <person name="Kaster A.-K."/>
            <person name="Ovreas L."/>
            <person name="Rohde M."/>
            <person name="Galperin M.Y."/>
            <person name="Jogler C."/>
        </authorList>
    </citation>
    <scope>NUCLEOTIDE SEQUENCE [LARGE SCALE GENOMIC DNA]</scope>
    <source>
        <strain evidence="8 9">KOR42</strain>
    </source>
</reference>
<keyword evidence="9" id="KW-1185">Reference proteome</keyword>
<dbReference type="SUPFAM" id="SSF53649">
    <property type="entry name" value="Alkaline phosphatase-like"/>
    <property type="match status" value="1"/>
</dbReference>
<name>A0A5C5WII6_9PLAN</name>
<gene>
    <name evidence="8" type="primary">atsA_51</name>
    <name evidence="8" type="ORF">KOR42_38940</name>
</gene>
<dbReference type="Gene3D" id="3.30.1120.10">
    <property type="match status" value="1"/>
</dbReference>
<evidence type="ECO:0000313" key="9">
    <source>
        <dbReference type="Proteomes" id="UP000317243"/>
    </source>
</evidence>
<keyword evidence="3" id="KW-0479">Metal-binding</keyword>
<dbReference type="CDD" id="cd16144">
    <property type="entry name" value="ARS_like"/>
    <property type="match status" value="1"/>
</dbReference>
<dbReference type="GO" id="GO:0046872">
    <property type="term" value="F:metal ion binding"/>
    <property type="evidence" value="ECO:0007669"/>
    <property type="project" value="UniProtKB-KW"/>
</dbReference>
<dbReference type="Pfam" id="PF00884">
    <property type="entry name" value="Sulfatase"/>
    <property type="match status" value="1"/>
</dbReference>
<evidence type="ECO:0000256" key="6">
    <source>
        <dbReference type="ARBA" id="ARBA00022837"/>
    </source>
</evidence>
<dbReference type="EMBL" id="SIHI01000018">
    <property type="protein sequence ID" value="TWT49821.1"/>
    <property type="molecule type" value="Genomic_DNA"/>
</dbReference>
<evidence type="ECO:0000256" key="5">
    <source>
        <dbReference type="ARBA" id="ARBA00022801"/>
    </source>
</evidence>
<comment type="similarity">
    <text evidence="2">Belongs to the sulfatase family.</text>
</comment>